<dbReference type="CAZy" id="GH17">
    <property type="family name" value="Glycoside Hydrolase Family 17"/>
</dbReference>
<evidence type="ECO:0000256" key="1">
    <source>
        <dbReference type="ARBA" id="ARBA00004236"/>
    </source>
</evidence>
<dbReference type="PANTHER" id="PTHR16631">
    <property type="entry name" value="GLUCAN 1,3-BETA-GLUCOSIDASE"/>
    <property type="match status" value="1"/>
</dbReference>
<dbReference type="eggNOG" id="COG5309">
    <property type="taxonomic scope" value="Bacteria"/>
</dbReference>
<evidence type="ECO:0000256" key="11">
    <source>
        <dbReference type="ARBA" id="ARBA00043078"/>
    </source>
</evidence>
<keyword evidence="4 12" id="KW-0472">Membrane</keyword>
<dbReference type="STRING" id="583345.Mmol_1240"/>
<dbReference type="PANTHER" id="PTHR16631:SF17">
    <property type="entry name" value="GLUCAN ENDO-1,3-BETA-GLUCOSIDASE BTGC"/>
    <property type="match status" value="1"/>
</dbReference>
<keyword evidence="14" id="KW-1185">Reference proteome</keyword>
<dbReference type="EMBL" id="CP001672">
    <property type="protein sequence ID" value="ACT48146.1"/>
    <property type="molecule type" value="Genomic_DNA"/>
</dbReference>
<dbReference type="GO" id="GO:0016787">
    <property type="term" value="F:hydrolase activity"/>
    <property type="evidence" value="ECO:0007669"/>
    <property type="project" value="UniProtKB-KW"/>
</dbReference>
<feature type="transmembrane region" description="Helical" evidence="12">
    <location>
        <begin position="388"/>
        <end position="407"/>
    </location>
</feature>
<feature type="transmembrane region" description="Helical" evidence="12">
    <location>
        <begin position="419"/>
        <end position="439"/>
    </location>
</feature>
<keyword evidence="12" id="KW-1133">Transmembrane helix</keyword>
<reference evidence="14" key="1">
    <citation type="submission" date="2009-07" db="EMBL/GenBank/DDBJ databases">
        <title>Complete sequence of Methylotenera mobilis JLW8.</title>
        <authorList>
            <consortium name="US DOE Joint Genome Institute"/>
            <person name="Lucas S."/>
            <person name="Copeland A."/>
            <person name="Lapidus A."/>
            <person name="Glavina del Rio T."/>
            <person name="Tice H."/>
            <person name="Bruce D."/>
            <person name="Goodwin L."/>
            <person name="Pitluck S."/>
            <person name="LaButti K.M."/>
            <person name="Clum A."/>
            <person name="Larimer F."/>
            <person name="Land M."/>
            <person name="Hauser L."/>
            <person name="Kyrpides N."/>
            <person name="Mikhailova N."/>
            <person name="Kayluzhnaya M."/>
            <person name="Chistoserdova L."/>
        </authorList>
    </citation>
    <scope>NUCLEOTIDE SEQUENCE [LARGE SCALE GENOMIC DNA]</scope>
    <source>
        <strain evidence="14">JLW8 / ATCC BAA-1282 / DSM 17540</strain>
    </source>
</reference>
<dbReference type="Proteomes" id="UP000002742">
    <property type="component" value="Chromosome"/>
</dbReference>
<dbReference type="GO" id="GO:0000272">
    <property type="term" value="P:polysaccharide catabolic process"/>
    <property type="evidence" value="ECO:0007669"/>
    <property type="project" value="UniProtKB-KW"/>
</dbReference>
<evidence type="ECO:0000256" key="12">
    <source>
        <dbReference type="SAM" id="Phobius"/>
    </source>
</evidence>
<keyword evidence="3" id="KW-0378">Hydrolase</keyword>
<dbReference type="AlphaFoldDB" id="C6WW47"/>
<evidence type="ECO:0000256" key="5">
    <source>
        <dbReference type="ARBA" id="ARBA00023180"/>
    </source>
</evidence>
<feature type="transmembrane region" description="Helical" evidence="12">
    <location>
        <begin position="475"/>
        <end position="495"/>
    </location>
</feature>
<dbReference type="InterPro" id="IPR050732">
    <property type="entry name" value="Beta-glucan_modifiers"/>
</dbReference>
<dbReference type="InterPro" id="IPR017853">
    <property type="entry name" value="GH"/>
</dbReference>
<evidence type="ECO:0000256" key="9">
    <source>
        <dbReference type="ARBA" id="ARBA00037649"/>
    </source>
</evidence>
<dbReference type="RefSeq" id="WP_015832181.1">
    <property type="nucleotide sequence ID" value="NC_012968.1"/>
</dbReference>
<keyword evidence="2" id="KW-1003">Cell membrane</keyword>
<evidence type="ECO:0000256" key="3">
    <source>
        <dbReference type="ARBA" id="ARBA00022801"/>
    </source>
</evidence>
<comment type="function">
    <text evidence="9">Glucanases play a role in cell expansion during growth, in cell-cell fusion during mating, and in spore release during sporulation. This enzyme may be involved in beta-glucan degradation. Active on laminarin and lichenan.</text>
</comment>
<evidence type="ECO:0000313" key="14">
    <source>
        <dbReference type="Proteomes" id="UP000002742"/>
    </source>
</evidence>
<accession>C6WW47</accession>
<dbReference type="GO" id="GO:0071555">
    <property type="term" value="P:cell wall organization"/>
    <property type="evidence" value="ECO:0007669"/>
    <property type="project" value="UniProtKB-KW"/>
</dbReference>
<evidence type="ECO:0000256" key="2">
    <source>
        <dbReference type="ARBA" id="ARBA00022475"/>
    </source>
</evidence>
<keyword evidence="7" id="KW-0961">Cell wall biogenesis/degradation</keyword>
<feature type="transmembrane region" description="Helical" evidence="12">
    <location>
        <begin position="356"/>
        <end position="376"/>
    </location>
</feature>
<gene>
    <name evidence="13" type="ordered locus">Mmol_1240</name>
</gene>
<keyword evidence="6" id="KW-0119">Carbohydrate metabolism</keyword>
<dbReference type="HOGENOM" id="CLU_016454_1_0_4"/>
<feature type="transmembrane region" description="Helical" evidence="12">
    <location>
        <begin position="501"/>
        <end position="518"/>
    </location>
</feature>
<keyword evidence="5" id="KW-0325">Glycoprotein</keyword>
<evidence type="ECO:0000256" key="7">
    <source>
        <dbReference type="ARBA" id="ARBA00023316"/>
    </source>
</evidence>
<keyword evidence="8" id="KW-0624">Polysaccharide degradation</keyword>
<dbReference type="KEGG" id="mmb:Mmol_1240"/>
<feature type="transmembrane region" description="Helical" evidence="12">
    <location>
        <begin position="331"/>
        <end position="349"/>
    </location>
</feature>
<dbReference type="GO" id="GO:0005886">
    <property type="term" value="C:plasma membrane"/>
    <property type="evidence" value="ECO:0007669"/>
    <property type="project" value="UniProtKB-SubCell"/>
</dbReference>
<proteinExistence type="predicted"/>
<comment type="subcellular location">
    <subcellularLocation>
        <location evidence="1">Cell membrane</location>
    </subcellularLocation>
</comment>
<evidence type="ECO:0000256" key="10">
    <source>
        <dbReference type="ARBA" id="ARBA00042373"/>
    </source>
</evidence>
<evidence type="ECO:0000256" key="8">
    <source>
        <dbReference type="ARBA" id="ARBA00023326"/>
    </source>
</evidence>
<feature type="transmembrane region" description="Helical" evidence="12">
    <location>
        <begin position="451"/>
        <end position="468"/>
    </location>
</feature>
<evidence type="ECO:0000256" key="6">
    <source>
        <dbReference type="ARBA" id="ARBA00023277"/>
    </source>
</evidence>
<reference evidence="13 14" key="2">
    <citation type="journal article" date="2011" name="J. Bacteriol.">
        <title>Genomes of three methylotrophs from a single niche uncover genetic and metabolic divergence of Methylophilaceae.</title>
        <authorList>
            <person name="Lapidus A."/>
            <person name="Clum A."/>
            <person name="Labutti K."/>
            <person name="Kaluzhnaya M.G."/>
            <person name="Lim S."/>
            <person name="Beck D.A."/>
            <person name="Glavina Del Rio T."/>
            <person name="Nolan M."/>
            <person name="Mavromatis K."/>
            <person name="Huntemann M."/>
            <person name="Lucas S."/>
            <person name="Lidstrom M.E."/>
            <person name="Ivanova N."/>
            <person name="Chistoserdova L."/>
        </authorList>
    </citation>
    <scope>NUCLEOTIDE SEQUENCE [LARGE SCALE GENOMIC DNA]</scope>
    <source>
        <strain evidence="14">JLW8 / ATCC BAA-1282 / DSM 17540</strain>
    </source>
</reference>
<evidence type="ECO:0000313" key="13">
    <source>
        <dbReference type="EMBL" id="ACT48146.1"/>
    </source>
</evidence>
<keyword evidence="12" id="KW-0812">Transmembrane</keyword>
<dbReference type="Gene3D" id="3.20.20.80">
    <property type="entry name" value="Glycosidases"/>
    <property type="match status" value="1"/>
</dbReference>
<sequence length="530" mass="58866">MQIPSVKALSTKLLWRFSIFNIALLLGLILWLWQASQAVNVVQPQLPSDGKLQCVSYSPYYHPGQTPLNPNSFIQPAQIDRDLAALSKQFNCVRIYSVSQGLSYVPEAAAKLGMQVYLGAWIGWVAANNDKELDLAISIANKYPKTVKALIVGNEVLLRGEQSEAAMQTYLQKAQHATKVPVTYADVWEFWRKHPSLEAHVDFVTVHILPYWEDDPQAITEAGQHVVTVMSLLADTFKKPILIGETGWPSVGRQRQGSEPSLINQASYLRGFLQLAHEHAWQYNLIEAIDQPWKRDLEGTVGGYWGIFDTELTPKFTFTGDIQPRHDATQIALSGALGLVLFMGLAFLFKTRAASVKLGLCAAGAVFGISAWLQFQYLASACRNMTEWLALGGLALLGWMLMIGLIWRICQPSKHHARLLKTGVLILAAAAVSATVLLIVDGRYRDFPISLYALPILLFSFSTGFLDIDVRPPRWLGYALSAVLIPAALYCVYLETENISAYYWLGLCGLMVATLWPASRRPQPQTSSLL</sequence>
<protein>
    <recommendedName>
        <fullName evidence="11">Endo-1,3-beta-glucanase btgC</fullName>
    </recommendedName>
    <alternativeName>
        <fullName evidence="10">Laminarinase btgC</fullName>
    </alternativeName>
</protein>
<dbReference type="SUPFAM" id="SSF51445">
    <property type="entry name" value="(Trans)glycosidases"/>
    <property type="match status" value="1"/>
</dbReference>
<evidence type="ECO:0000256" key="4">
    <source>
        <dbReference type="ARBA" id="ARBA00023136"/>
    </source>
</evidence>
<organism evidence="13 14">
    <name type="scientific">Methylotenera mobilis (strain JLW8 / ATCC BAA-1282 / DSM 17540)</name>
    <dbReference type="NCBI Taxonomy" id="583345"/>
    <lineage>
        <taxon>Bacteria</taxon>
        <taxon>Pseudomonadati</taxon>
        <taxon>Pseudomonadota</taxon>
        <taxon>Betaproteobacteria</taxon>
        <taxon>Nitrosomonadales</taxon>
        <taxon>Methylophilaceae</taxon>
        <taxon>Methylotenera</taxon>
    </lineage>
</organism>
<name>C6WW47_METML</name>